<keyword evidence="1" id="KW-0175">Coiled coil</keyword>
<keyword evidence="2" id="KW-0812">Transmembrane</keyword>
<accession>A0A1F4XGC5</accession>
<evidence type="ECO:0000256" key="2">
    <source>
        <dbReference type="SAM" id="Phobius"/>
    </source>
</evidence>
<gene>
    <name evidence="3" type="ORF">A2943_02625</name>
</gene>
<evidence type="ECO:0008006" key="5">
    <source>
        <dbReference type="Google" id="ProtNLM"/>
    </source>
</evidence>
<keyword evidence="2" id="KW-1133">Transmembrane helix</keyword>
<feature type="coiled-coil region" evidence="1">
    <location>
        <begin position="46"/>
        <end position="80"/>
    </location>
</feature>
<reference evidence="3 4" key="1">
    <citation type="journal article" date="2016" name="Nat. Commun.">
        <title>Thousands of microbial genomes shed light on interconnected biogeochemical processes in an aquifer system.</title>
        <authorList>
            <person name="Anantharaman K."/>
            <person name="Brown C.T."/>
            <person name="Hug L.A."/>
            <person name="Sharon I."/>
            <person name="Castelle C.J."/>
            <person name="Probst A.J."/>
            <person name="Thomas B.C."/>
            <person name="Singh A."/>
            <person name="Wilkins M.J."/>
            <person name="Karaoz U."/>
            <person name="Brodie E.L."/>
            <person name="Williams K.H."/>
            <person name="Hubbard S.S."/>
            <person name="Banfield J.F."/>
        </authorList>
    </citation>
    <scope>NUCLEOTIDE SEQUENCE [LARGE SCALE GENOMIC DNA]</scope>
</reference>
<dbReference type="InterPro" id="IPR007060">
    <property type="entry name" value="FtsL/DivIC"/>
</dbReference>
<dbReference type="Pfam" id="PF04977">
    <property type="entry name" value="DivIC"/>
    <property type="match status" value="1"/>
</dbReference>
<dbReference type="STRING" id="1797243.A2943_02625"/>
<name>A0A1F4XGC5_9BACT</name>
<evidence type="ECO:0000313" key="3">
    <source>
        <dbReference type="EMBL" id="OGC80755.1"/>
    </source>
</evidence>
<feature type="transmembrane region" description="Helical" evidence="2">
    <location>
        <begin position="15"/>
        <end position="36"/>
    </location>
</feature>
<dbReference type="EMBL" id="MEWX01000014">
    <property type="protein sequence ID" value="OGC80755.1"/>
    <property type="molecule type" value="Genomic_DNA"/>
</dbReference>
<dbReference type="Proteomes" id="UP000176185">
    <property type="component" value="Unassembled WGS sequence"/>
</dbReference>
<protein>
    <recommendedName>
        <fullName evidence="5">Cell division protein FtsL</fullName>
    </recommendedName>
</protein>
<comment type="caution">
    <text evidence="3">The sequence shown here is derived from an EMBL/GenBank/DDBJ whole genome shotgun (WGS) entry which is preliminary data.</text>
</comment>
<evidence type="ECO:0000313" key="4">
    <source>
        <dbReference type="Proteomes" id="UP000176185"/>
    </source>
</evidence>
<proteinExistence type="predicted"/>
<sequence>MQDFSKVRHRQGLELLRLCATVAGTVALAFLIIVSARAAWDMYGKFSAASESRQAAESELQALQEKKERVEAAVVSLSSERGVEAEVRERFGVAKPGEGEIKIVRDESQDAPDVSKSKNIFQRIWEALFVW</sequence>
<organism evidence="3 4">
    <name type="scientific">Candidatus Adlerbacteria bacterium RIFCSPLOWO2_01_FULL_51_16</name>
    <dbReference type="NCBI Taxonomy" id="1797243"/>
    <lineage>
        <taxon>Bacteria</taxon>
        <taxon>Candidatus Adleribacteriota</taxon>
    </lineage>
</organism>
<keyword evidence="2" id="KW-0472">Membrane</keyword>
<dbReference type="AlphaFoldDB" id="A0A1F4XGC5"/>
<evidence type="ECO:0000256" key="1">
    <source>
        <dbReference type="SAM" id="Coils"/>
    </source>
</evidence>